<feature type="transmembrane region" description="Helical" evidence="1">
    <location>
        <begin position="73"/>
        <end position="91"/>
    </location>
</feature>
<feature type="domain" description="Oxidoreductase molybdopterin-binding" evidence="2">
    <location>
        <begin position="233"/>
        <end position="385"/>
    </location>
</feature>
<keyword evidence="1" id="KW-0472">Membrane</keyword>
<protein>
    <submittedName>
        <fullName evidence="3">Molybdopterin-dependent oxidoreductase</fullName>
    </submittedName>
</protein>
<accession>A0ABS6U8P3</accession>
<feature type="transmembrane region" description="Helical" evidence="1">
    <location>
        <begin position="98"/>
        <end position="116"/>
    </location>
</feature>
<keyword evidence="1" id="KW-0812">Transmembrane</keyword>
<dbReference type="EMBL" id="JADQDF010000001">
    <property type="protein sequence ID" value="MBW0128610.1"/>
    <property type="molecule type" value="Genomic_DNA"/>
</dbReference>
<reference evidence="3 4" key="1">
    <citation type="submission" date="2020-11" db="EMBL/GenBank/DDBJ databases">
        <title>Pseudonocardia abyssalis sp. nov. and Pseudonocardia oceani sp. nov., description and phylogenomic analysis of two novel actinomycetes isolated from the deep Southern Ocean.</title>
        <authorList>
            <person name="Parra J."/>
        </authorList>
    </citation>
    <scope>NUCLEOTIDE SEQUENCE [LARGE SCALE GENOMIC DNA]</scope>
    <source>
        <strain evidence="4">KRD185</strain>
    </source>
</reference>
<dbReference type="PANTHER" id="PTHR19372">
    <property type="entry name" value="SULFITE REDUCTASE"/>
    <property type="match status" value="1"/>
</dbReference>
<dbReference type="Proteomes" id="UP000694300">
    <property type="component" value="Unassembled WGS sequence"/>
</dbReference>
<keyword evidence="1" id="KW-1133">Transmembrane helix</keyword>
<evidence type="ECO:0000259" key="2">
    <source>
        <dbReference type="Pfam" id="PF00174"/>
    </source>
</evidence>
<sequence length="513" mass="52993">MSTPDRPPGRAVAALAGVLSVAAALGAGHLVAGLLSEPSASPFLAVGNAVVDRTPNPVKSFAISVFGSDDKTALLTGMAVVIALVAAAAGIASRRRSWPGLAVVAALGLLGGLAVVEQTSGAWTLLAPIAALVAGLAVFAGLHARARANPRRDTGRRGLLLGFGGVAVGAALAGAGGALLAGRRDVAASRRAVGPLVPARPAPPIPPGAAFPELGTPTFLTPASEFYRVDVNLTVPQLRAQEAVLRIHGMVDREIELPFSDIVARPLVERTITMTCVSNPVGGPYVSTANFIGVPLADLLAEAGVHPDAQQLVGRAVDGFTIGTPLDRVLGHPDALLAIGMNGEPLLPEHGFPMRAVVPGLYGYVSATKWLSELELTTFAFDPYWERRGWDGDPAGIVPIKISSRIDAPAGFAEVPAGEVVLAGTSWAQGVGIAGVEVRLDDGEWRPAELGDAVDPDTWRMWYLRVPLRPGRHSATVRAIDRAGTVQTGERVDPINAGPDGATGRHTVIFSVT</sequence>
<dbReference type="PANTHER" id="PTHR19372:SF7">
    <property type="entry name" value="SULFITE OXIDASE, MITOCHONDRIAL"/>
    <property type="match status" value="1"/>
</dbReference>
<proteinExistence type="predicted"/>
<dbReference type="RefSeq" id="WP_218590135.1">
    <property type="nucleotide sequence ID" value="NZ_JADQDE010000045.1"/>
</dbReference>
<evidence type="ECO:0000313" key="4">
    <source>
        <dbReference type="Proteomes" id="UP000694300"/>
    </source>
</evidence>
<evidence type="ECO:0000313" key="3">
    <source>
        <dbReference type="EMBL" id="MBW0128610.1"/>
    </source>
</evidence>
<comment type="caution">
    <text evidence="3">The sequence shown here is derived from an EMBL/GenBank/DDBJ whole genome shotgun (WGS) entry which is preliminary data.</text>
</comment>
<keyword evidence="4" id="KW-1185">Reference proteome</keyword>
<organism evidence="3 4">
    <name type="scientific">Pseudonocardia oceani</name>
    <dbReference type="NCBI Taxonomy" id="2792013"/>
    <lineage>
        <taxon>Bacteria</taxon>
        <taxon>Bacillati</taxon>
        <taxon>Actinomycetota</taxon>
        <taxon>Actinomycetes</taxon>
        <taxon>Pseudonocardiales</taxon>
        <taxon>Pseudonocardiaceae</taxon>
        <taxon>Pseudonocardia</taxon>
    </lineage>
</organism>
<evidence type="ECO:0000256" key="1">
    <source>
        <dbReference type="SAM" id="Phobius"/>
    </source>
</evidence>
<feature type="transmembrane region" description="Helical" evidence="1">
    <location>
        <begin position="122"/>
        <end position="146"/>
    </location>
</feature>
<dbReference type="Pfam" id="PF00174">
    <property type="entry name" value="Oxidored_molyb"/>
    <property type="match status" value="1"/>
</dbReference>
<feature type="transmembrane region" description="Helical" evidence="1">
    <location>
        <begin position="12"/>
        <end position="35"/>
    </location>
</feature>
<name>A0ABS6U8P3_9PSEU</name>
<feature type="transmembrane region" description="Helical" evidence="1">
    <location>
        <begin position="158"/>
        <end position="181"/>
    </location>
</feature>
<gene>
    <name evidence="3" type="ORF">I4I82_13070</name>
</gene>
<dbReference type="InterPro" id="IPR000572">
    <property type="entry name" value="OxRdtase_Mopterin-bd_dom"/>
</dbReference>